<dbReference type="InterPro" id="IPR039582">
    <property type="entry name" value="THTPA"/>
</dbReference>
<dbReference type="SUPFAM" id="SSF55154">
    <property type="entry name" value="CYTH-like phosphatases"/>
    <property type="match status" value="1"/>
</dbReference>
<dbReference type="AlphaFoldDB" id="A0A401P3T2"/>
<reference evidence="2 3" key="1">
    <citation type="journal article" date="2018" name="Nat. Ecol. Evol.">
        <title>Shark genomes provide insights into elasmobranch evolution and the origin of vertebrates.</title>
        <authorList>
            <person name="Hara Y"/>
            <person name="Yamaguchi K"/>
            <person name="Onimaru K"/>
            <person name="Kadota M"/>
            <person name="Koyanagi M"/>
            <person name="Keeley SD"/>
            <person name="Tatsumi K"/>
            <person name="Tanaka K"/>
            <person name="Motone F"/>
            <person name="Kageyama Y"/>
            <person name="Nozu R"/>
            <person name="Adachi N"/>
            <person name="Nishimura O"/>
            <person name="Nakagawa R"/>
            <person name="Tanegashima C"/>
            <person name="Kiyatake I"/>
            <person name="Matsumoto R"/>
            <person name="Murakumo K"/>
            <person name="Nishida K"/>
            <person name="Terakita A"/>
            <person name="Kuratani S"/>
            <person name="Sato K"/>
            <person name="Hyodo S Kuraku.S."/>
        </authorList>
    </citation>
    <scope>NUCLEOTIDE SEQUENCE [LARGE SCALE GENOMIC DNA]</scope>
</reference>
<feature type="region of interest" description="Disordered" evidence="1">
    <location>
        <begin position="68"/>
        <end position="163"/>
    </location>
</feature>
<organism evidence="2 3">
    <name type="scientific">Scyliorhinus torazame</name>
    <name type="common">Cloudy catshark</name>
    <name type="synonym">Catulus torazame</name>
    <dbReference type="NCBI Taxonomy" id="75743"/>
    <lineage>
        <taxon>Eukaryota</taxon>
        <taxon>Metazoa</taxon>
        <taxon>Chordata</taxon>
        <taxon>Craniata</taxon>
        <taxon>Vertebrata</taxon>
        <taxon>Chondrichthyes</taxon>
        <taxon>Elasmobranchii</taxon>
        <taxon>Galeomorphii</taxon>
        <taxon>Galeoidea</taxon>
        <taxon>Carcharhiniformes</taxon>
        <taxon>Scyliorhinidae</taxon>
        <taxon>Scyliorhinus</taxon>
    </lineage>
</organism>
<dbReference type="PANTHER" id="PTHR14586">
    <property type="entry name" value="THIAMINE-TRIPHOSPHATASE"/>
    <property type="match status" value="1"/>
</dbReference>
<dbReference type="Gene3D" id="2.40.320.10">
    <property type="entry name" value="Hypothetical Protein Pfu-838710-001"/>
    <property type="match status" value="1"/>
</dbReference>
<evidence type="ECO:0000313" key="3">
    <source>
        <dbReference type="Proteomes" id="UP000288216"/>
    </source>
</evidence>
<name>A0A401P3T2_SCYTO</name>
<dbReference type="EMBL" id="BFAA01000158">
    <property type="protein sequence ID" value="GCB67773.1"/>
    <property type="molecule type" value="Genomic_DNA"/>
</dbReference>
<gene>
    <name evidence="2" type="ORF">scyTo_0000770</name>
</gene>
<comment type="caution">
    <text evidence="2">The sequence shown here is derived from an EMBL/GenBank/DDBJ whole genome shotgun (WGS) entry which is preliminary data.</text>
</comment>
<accession>A0A401P3T2</accession>
<evidence type="ECO:0000256" key="1">
    <source>
        <dbReference type="SAM" id="MobiDB-lite"/>
    </source>
</evidence>
<feature type="compositionally biased region" description="Basic and acidic residues" evidence="1">
    <location>
        <begin position="77"/>
        <end position="94"/>
    </location>
</feature>
<dbReference type="OMA" id="LASTQTW"/>
<dbReference type="GO" id="GO:0050333">
    <property type="term" value="F:thiamine triphosphate phosphatase activity"/>
    <property type="evidence" value="ECO:0007669"/>
    <property type="project" value="InterPro"/>
</dbReference>
<sequence length="277" mass="32000">MQSVRIKQSYWFDEQTETRLQELGAVLVDEVIVKDHYYDNDTFDLAINQIWLSQRDTQWQLIIGLPKADGLTDANGDGEKQGEQGHRRASKPETRGNGGCQHVGSLISSGRNQCHPKLKSQNTKAQSFRHQDNENTTQDHQTPVSEQQDTRANDSETGDHAKAVPRYIHNELKSHRKIIEHIARFLDVSLTKEEESNMKINHFCQLAKIHHYASYHTTRRKTYELQDTYRIVIDRDEFVPRNVVVIYVNANVSNIIKELEKMEEIAAHLRISPCQTN</sequence>
<protein>
    <recommendedName>
        <fullName evidence="4">CYTH domain-containing protein</fullName>
    </recommendedName>
</protein>
<evidence type="ECO:0008006" key="4">
    <source>
        <dbReference type="Google" id="ProtNLM"/>
    </source>
</evidence>
<feature type="compositionally biased region" description="Polar residues" evidence="1">
    <location>
        <begin position="119"/>
        <end position="147"/>
    </location>
</feature>
<keyword evidence="3" id="KW-1185">Reference proteome</keyword>
<proteinExistence type="predicted"/>
<dbReference type="GO" id="GO:0042357">
    <property type="term" value="P:thiamine diphosphate metabolic process"/>
    <property type="evidence" value="ECO:0007669"/>
    <property type="project" value="TreeGrafter"/>
</dbReference>
<dbReference type="InterPro" id="IPR033469">
    <property type="entry name" value="CYTH-like_dom_sf"/>
</dbReference>
<dbReference type="GO" id="GO:0000287">
    <property type="term" value="F:magnesium ion binding"/>
    <property type="evidence" value="ECO:0007669"/>
    <property type="project" value="TreeGrafter"/>
</dbReference>
<dbReference type="PANTHER" id="PTHR14586:SF1">
    <property type="entry name" value="THIAMINE-TRIPHOSPHATASE"/>
    <property type="match status" value="1"/>
</dbReference>
<dbReference type="Proteomes" id="UP000288216">
    <property type="component" value="Unassembled WGS sequence"/>
</dbReference>
<evidence type="ECO:0000313" key="2">
    <source>
        <dbReference type="EMBL" id="GCB67773.1"/>
    </source>
</evidence>
<feature type="compositionally biased region" description="Basic and acidic residues" evidence="1">
    <location>
        <begin position="148"/>
        <end position="163"/>
    </location>
</feature>
<dbReference type="OrthoDB" id="9903415at2759"/>